<proteinExistence type="predicted"/>
<accession>A0A0G0Z8Z3</accession>
<sequence>MADQSIGKDDLFHPTADQLQNEAELGRKGFIPERWQQIEAVEVTRMRQGMEQALLERTRNMSSEAFEQRRTTVNRYFGELLQPPSFEGGPYAAARWLNLHEMLTRVIDFKQDEGIVPDVDGRVPFQSMGLDKNTIISSLVTDRVQSALPEEQKLREAQLYGCFTNVTKEQLGAVVNQIATSGLTLLPESPNEHWKRIVAEMPKSTAPPPSVPLGK</sequence>
<dbReference type="Proteomes" id="UP000034320">
    <property type="component" value="Unassembled WGS sequence"/>
</dbReference>
<dbReference type="AlphaFoldDB" id="A0A0G0Z8Z3"/>
<protein>
    <submittedName>
        <fullName evidence="1">Uncharacterized protein</fullName>
    </submittedName>
</protein>
<evidence type="ECO:0000313" key="1">
    <source>
        <dbReference type="EMBL" id="KKS45147.1"/>
    </source>
</evidence>
<comment type="caution">
    <text evidence="1">The sequence shown here is derived from an EMBL/GenBank/DDBJ whole genome shotgun (WGS) entry which is preliminary data.</text>
</comment>
<evidence type="ECO:0000313" key="2">
    <source>
        <dbReference type="Proteomes" id="UP000034320"/>
    </source>
</evidence>
<reference evidence="1 2" key="1">
    <citation type="journal article" date="2015" name="Nature">
        <title>rRNA introns, odd ribosomes, and small enigmatic genomes across a large radiation of phyla.</title>
        <authorList>
            <person name="Brown C.T."/>
            <person name="Hug L.A."/>
            <person name="Thomas B.C."/>
            <person name="Sharon I."/>
            <person name="Castelle C.J."/>
            <person name="Singh A."/>
            <person name="Wilkins M.J."/>
            <person name="Williams K.H."/>
            <person name="Banfield J.F."/>
        </authorList>
    </citation>
    <scope>NUCLEOTIDE SEQUENCE [LARGE SCALE GENOMIC DNA]</scope>
</reference>
<organism evidence="1 2">
    <name type="scientific">Candidatus Gottesmanbacteria bacterium GW2011_GWA2_42_18</name>
    <dbReference type="NCBI Taxonomy" id="1618442"/>
    <lineage>
        <taxon>Bacteria</taxon>
        <taxon>Candidatus Gottesmaniibacteriota</taxon>
    </lineage>
</organism>
<name>A0A0G0Z8Z3_9BACT</name>
<gene>
    <name evidence="1" type="ORF">UV09_C0047G0014</name>
</gene>
<dbReference type="EMBL" id="LCDD01000047">
    <property type="protein sequence ID" value="KKS45147.1"/>
    <property type="molecule type" value="Genomic_DNA"/>
</dbReference>